<gene>
    <name evidence="5" type="ORF">HH303_10650</name>
</gene>
<dbReference type="AlphaFoldDB" id="A0A7Y0E0D6"/>
<dbReference type="CDD" id="cd06422">
    <property type="entry name" value="NTP_transferase_like_1"/>
    <property type="match status" value="1"/>
</dbReference>
<evidence type="ECO:0000256" key="2">
    <source>
        <dbReference type="ARBA" id="ARBA00022695"/>
    </source>
</evidence>
<keyword evidence="2" id="KW-0548">Nucleotidyltransferase</keyword>
<dbReference type="Proteomes" id="UP000539372">
    <property type="component" value="Unassembled WGS sequence"/>
</dbReference>
<feature type="domain" description="MobA-like NTP transferase" evidence="4">
    <location>
        <begin position="13"/>
        <end position="140"/>
    </location>
</feature>
<comment type="caution">
    <text evidence="5">The sequence shown here is derived from an EMBL/GenBank/DDBJ whole genome shotgun (WGS) entry which is preliminary data.</text>
</comment>
<dbReference type="Gene3D" id="3.90.550.10">
    <property type="entry name" value="Spore Coat Polysaccharide Biosynthesis Protein SpsA, Chain A"/>
    <property type="match status" value="1"/>
</dbReference>
<evidence type="ECO:0000256" key="3">
    <source>
        <dbReference type="ARBA" id="ARBA00022842"/>
    </source>
</evidence>
<name>A0A7Y0E0D6_9PROT</name>
<dbReference type="EMBL" id="JABBNT010000003">
    <property type="protein sequence ID" value="NMM44938.1"/>
    <property type="molecule type" value="Genomic_DNA"/>
</dbReference>
<dbReference type="PANTHER" id="PTHR43584">
    <property type="entry name" value="NUCLEOTIDYL TRANSFERASE"/>
    <property type="match status" value="1"/>
</dbReference>
<reference evidence="5 6" key="1">
    <citation type="submission" date="2020-04" db="EMBL/GenBank/DDBJ databases">
        <title>Rhodospirillaceae bacterium KN72 isolated from deep sea.</title>
        <authorList>
            <person name="Zhang D.-C."/>
        </authorList>
    </citation>
    <scope>NUCLEOTIDE SEQUENCE [LARGE SCALE GENOMIC DNA]</scope>
    <source>
        <strain evidence="5 6">KN72</strain>
    </source>
</reference>
<accession>A0A7Y0E0D6</accession>
<keyword evidence="6" id="KW-1185">Reference proteome</keyword>
<keyword evidence="1 5" id="KW-0808">Transferase</keyword>
<sequence>MPAAIKAAPLKTAMVLAAGMGNRMRPLTDTTPKPLIPMLGRPLIDWTFDRLRAGGITDFVVNSHYLGDQIAEHFKDMPDVTLSPEADLLETGGGVKNALPLLGAEPFFVANADMVWLDGPTPAVNRLRNAFDPDRMDILLLLHPVAAAWGDYNGAGDYSLDADGRATRRAEGRVVPLMYAGVSIMKPEVYADAPDGPFSNLVIFDKAQEEGRLFGLVHDGEWYHIGTPQALSDCAHAIERGWTHAQTR</sequence>
<evidence type="ECO:0000313" key="5">
    <source>
        <dbReference type="EMBL" id="NMM44938.1"/>
    </source>
</evidence>
<dbReference type="InterPro" id="IPR029044">
    <property type="entry name" value="Nucleotide-diphossugar_trans"/>
</dbReference>
<organism evidence="5 6">
    <name type="scientific">Pacificispira spongiicola</name>
    <dbReference type="NCBI Taxonomy" id="2729598"/>
    <lineage>
        <taxon>Bacteria</taxon>
        <taxon>Pseudomonadati</taxon>
        <taxon>Pseudomonadota</taxon>
        <taxon>Alphaproteobacteria</taxon>
        <taxon>Rhodospirillales</taxon>
        <taxon>Rhodospirillaceae</taxon>
        <taxon>Pacificispira</taxon>
    </lineage>
</organism>
<dbReference type="SUPFAM" id="SSF53448">
    <property type="entry name" value="Nucleotide-diphospho-sugar transferases"/>
    <property type="match status" value="1"/>
</dbReference>
<evidence type="ECO:0000313" key="6">
    <source>
        <dbReference type="Proteomes" id="UP000539372"/>
    </source>
</evidence>
<proteinExistence type="predicted"/>
<dbReference type="PANTHER" id="PTHR43584:SF8">
    <property type="entry name" value="N-ACETYLMURAMATE ALPHA-1-PHOSPHATE URIDYLYLTRANSFERASE"/>
    <property type="match status" value="1"/>
</dbReference>
<evidence type="ECO:0000259" key="4">
    <source>
        <dbReference type="Pfam" id="PF12804"/>
    </source>
</evidence>
<dbReference type="Pfam" id="PF12804">
    <property type="entry name" value="NTP_transf_3"/>
    <property type="match status" value="1"/>
</dbReference>
<keyword evidence="3" id="KW-0460">Magnesium</keyword>
<protein>
    <submittedName>
        <fullName evidence="5">Nucleotidyltransferase family protein</fullName>
    </submittedName>
</protein>
<dbReference type="InterPro" id="IPR025877">
    <property type="entry name" value="MobA-like_NTP_Trfase"/>
</dbReference>
<dbReference type="GO" id="GO:0016779">
    <property type="term" value="F:nucleotidyltransferase activity"/>
    <property type="evidence" value="ECO:0007669"/>
    <property type="project" value="UniProtKB-KW"/>
</dbReference>
<evidence type="ECO:0000256" key="1">
    <source>
        <dbReference type="ARBA" id="ARBA00022679"/>
    </source>
</evidence>
<dbReference type="InterPro" id="IPR050065">
    <property type="entry name" value="GlmU-like"/>
</dbReference>